<dbReference type="OrthoDB" id="7859583at2759"/>
<dbReference type="SMART" id="SM00697">
    <property type="entry name" value="DM8"/>
    <property type="match status" value="3"/>
</dbReference>
<evidence type="ECO:0000313" key="2">
    <source>
        <dbReference type="Proteomes" id="UP000295192"/>
    </source>
</evidence>
<dbReference type="Proteomes" id="UP000295192">
    <property type="component" value="Unassembled WGS sequence"/>
</dbReference>
<reference evidence="1 2" key="1">
    <citation type="journal article" date="2019" name="J. Hered.">
        <title>An Improved Genome Assembly for Drosophila navojoa, the Basal Species in the mojavensis Cluster.</title>
        <authorList>
            <person name="Vanderlinde T."/>
            <person name="Dupim E.G."/>
            <person name="Nazario-Yepiz N.O."/>
            <person name="Carvalho A.B."/>
        </authorList>
    </citation>
    <scope>NUCLEOTIDE SEQUENCE [LARGE SCALE GENOMIC DNA]</scope>
    <source>
        <strain evidence="1">Navoj_Jal97</strain>
        <tissue evidence="1">Whole organism</tissue>
    </source>
</reference>
<comment type="caution">
    <text evidence="1">The sequence shown here is derived from an EMBL/GenBank/DDBJ whole genome shotgun (WGS) entry which is preliminary data.</text>
</comment>
<gene>
    <name evidence="1" type="ORF">AWZ03_005826</name>
</gene>
<keyword evidence="2" id="KW-1185">Reference proteome</keyword>
<proteinExistence type="predicted"/>
<name>A0A484BHF5_DRONA</name>
<sequence>MKFTNAVCENYNKTLIAITECRLRAVNRNVTTYNFNSTLHYPITEVAVEAQFFKKASGYKPWLYKFKFDGCKFLKRAYNPLVVLIFRLFRDYSNLNHPCPYTDASVFKFTNAVCKSMNATLLTINECRLKAINRTRTVYNFFSTLHYPVHDVAVEFQLFKRANGYKPWLYKTKINACQFLQRPYSPMVIIIFKLMKENSNFNHTCPFVGPMFIKDLCIQSDNLPLVFPTGEYLVASKWLFKEFSNLNHTCPYSAGPIIIEGFYLRHEKLPSVMPTGEYLLALEFLFVNKPQLDVNIYFDFIEDLLTS</sequence>
<dbReference type="PANTHER" id="PTHR20898:SF0">
    <property type="entry name" value="DAEDALUS ON 3-RELATED"/>
    <property type="match status" value="1"/>
</dbReference>
<dbReference type="EMBL" id="LSRL02000040">
    <property type="protein sequence ID" value="TDG47682.1"/>
    <property type="molecule type" value="Genomic_DNA"/>
</dbReference>
<organism evidence="1 2">
    <name type="scientific">Drosophila navojoa</name>
    <name type="common">Fruit fly</name>
    <dbReference type="NCBI Taxonomy" id="7232"/>
    <lineage>
        <taxon>Eukaryota</taxon>
        <taxon>Metazoa</taxon>
        <taxon>Ecdysozoa</taxon>
        <taxon>Arthropoda</taxon>
        <taxon>Hexapoda</taxon>
        <taxon>Insecta</taxon>
        <taxon>Pterygota</taxon>
        <taxon>Neoptera</taxon>
        <taxon>Endopterygota</taxon>
        <taxon>Diptera</taxon>
        <taxon>Brachycera</taxon>
        <taxon>Muscomorpha</taxon>
        <taxon>Ephydroidea</taxon>
        <taxon>Drosophilidae</taxon>
        <taxon>Drosophila</taxon>
    </lineage>
</organism>
<dbReference type="OMA" id="FICESYN"/>
<protein>
    <submittedName>
        <fullName evidence="1">Uncharacterized protein</fullName>
    </submittedName>
</protein>
<dbReference type="PANTHER" id="PTHR20898">
    <property type="entry name" value="DAEDALUS ON 3-RELATED-RELATED"/>
    <property type="match status" value="1"/>
</dbReference>
<evidence type="ECO:0000313" key="1">
    <source>
        <dbReference type="EMBL" id="TDG47682.1"/>
    </source>
</evidence>
<dbReference type="Pfam" id="PF06477">
    <property type="entry name" value="DUF1091"/>
    <property type="match status" value="3"/>
</dbReference>
<accession>A0A484BHF5</accession>
<dbReference type="InterPro" id="IPR010512">
    <property type="entry name" value="DUF1091"/>
</dbReference>
<dbReference type="AlphaFoldDB" id="A0A484BHF5"/>